<protein>
    <recommendedName>
        <fullName evidence="1">RNase H type-1 domain-containing protein</fullName>
    </recommendedName>
</protein>
<dbReference type="InterPro" id="IPR036397">
    <property type="entry name" value="RNaseH_sf"/>
</dbReference>
<dbReference type="InterPro" id="IPR012337">
    <property type="entry name" value="RNaseH-like_sf"/>
</dbReference>
<keyword evidence="3" id="KW-1185">Reference proteome</keyword>
<name>A0A3L6PER2_PANMI</name>
<dbReference type="GO" id="GO:0004523">
    <property type="term" value="F:RNA-DNA hybrid ribonuclease activity"/>
    <property type="evidence" value="ECO:0007669"/>
    <property type="project" value="InterPro"/>
</dbReference>
<gene>
    <name evidence="2" type="ORF">C2845_PM10G09630</name>
</gene>
<evidence type="ECO:0000259" key="1">
    <source>
        <dbReference type="Pfam" id="PF13456"/>
    </source>
</evidence>
<dbReference type="InterPro" id="IPR002156">
    <property type="entry name" value="RNaseH_domain"/>
</dbReference>
<dbReference type="Proteomes" id="UP000275267">
    <property type="component" value="Unassembled WGS sequence"/>
</dbReference>
<dbReference type="STRING" id="4540.A0A3L6PER2"/>
<dbReference type="PANTHER" id="PTHR47074:SF70">
    <property type="entry name" value="OS07G0513450 PROTEIN"/>
    <property type="match status" value="1"/>
</dbReference>
<dbReference type="GO" id="GO:0003676">
    <property type="term" value="F:nucleic acid binding"/>
    <property type="evidence" value="ECO:0007669"/>
    <property type="project" value="InterPro"/>
</dbReference>
<evidence type="ECO:0000313" key="3">
    <source>
        <dbReference type="Proteomes" id="UP000275267"/>
    </source>
</evidence>
<dbReference type="AlphaFoldDB" id="A0A3L6PER2"/>
<proteinExistence type="predicted"/>
<dbReference type="InterPro" id="IPR052929">
    <property type="entry name" value="RNase_H-like_EbsB-rel"/>
</dbReference>
<organism evidence="2 3">
    <name type="scientific">Panicum miliaceum</name>
    <name type="common">Proso millet</name>
    <name type="synonym">Broomcorn millet</name>
    <dbReference type="NCBI Taxonomy" id="4540"/>
    <lineage>
        <taxon>Eukaryota</taxon>
        <taxon>Viridiplantae</taxon>
        <taxon>Streptophyta</taxon>
        <taxon>Embryophyta</taxon>
        <taxon>Tracheophyta</taxon>
        <taxon>Spermatophyta</taxon>
        <taxon>Magnoliopsida</taxon>
        <taxon>Liliopsida</taxon>
        <taxon>Poales</taxon>
        <taxon>Poaceae</taxon>
        <taxon>PACMAD clade</taxon>
        <taxon>Panicoideae</taxon>
        <taxon>Panicodae</taxon>
        <taxon>Paniceae</taxon>
        <taxon>Panicinae</taxon>
        <taxon>Panicum</taxon>
        <taxon>Panicum sect. Panicum</taxon>
    </lineage>
</organism>
<dbReference type="EMBL" id="PQIB02000018">
    <property type="protein sequence ID" value="RLM56072.1"/>
    <property type="molecule type" value="Genomic_DNA"/>
</dbReference>
<dbReference type="SUPFAM" id="SSF53098">
    <property type="entry name" value="Ribonuclease H-like"/>
    <property type="match status" value="1"/>
</dbReference>
<dbReference type="PANTHER" id="PTHR47074">
    <property type="entry name" value="BNAC02G40300D PROTEIN"/>
    <property type="match status" value="1"/>
</dbReference>
<dbReference type="CDD" id="cd06222">
    <property type="entry name" value="RNase_H_like"/>
    <property type="match status" value="1"/>
</dbReference>
<feature type="domain" description="RNase H type-1" evidence="1">
    <location>
        <begin position="78"/>
        <end position="171"/>
    </location>
</feature>
<dbReference type="OrthoDB" id="1906820at2759"/>
<evidence type="ECO:0000313" key="2">
    <source>
        <dbReference type="EMBL" id="RLM56072.1"/>
    </source>
</evidence>
<dbReference type="InterPro" id="IPR044730">
    <property type="entry name" value="RNase_H-like_dom_plant"/>
</dbReference>
<dbReference type="Pfam" id="PF13456">
    <property type="entry name" value="RVT_3"/>
    <property type="match status" value="1"/>
</dbReference>
<sequence length="180" mass="19701">MPREKQKLVVSVLWAWWTERNKVNVGEQVCSVDEIIHKALLFSSEPQQQVAGAGRHGSSKCSDDKRWIPPPLDVLKINSDGSFRQKEQDGAWGFVIRDSDGHGVLAGVGRLRAVHDALSAEAEACLAALRAAMELGITRIIVESDSKNLVAAITTSDFDQAPAGVIFREIKRFAVAAFYS</sequence>
<comment type="caution">
    <text evidence="2">The sequence shown here is derived from an EMBL/GenBank/DDBJ whole genome shotgun (WGS) entry which is preliminary data.</text>
</comment>
<accession>A0A3L6PER2</accession>
<reference evidence="3" key="1">
    <citation type="journal article" date="2019" name="Nat. Commun.">
        <title>The genome of broomcorn millet.</title>
        <authorList>
            <person name="Zou C."/>
            <person name="Miki D."/>
            <person name="Li D."/>
            <person name="Tang Q."/>
            <person name="Xiao L."/>
            <person name="Rajput S."/>
            <person name="Deng P."/>
            <person name="Jia W."/>
            <person name="Huang R."/>
            <person name="Zhang M."/>
            <person name="Sun Y."/>
            <person name="Hu J."/>
            <person name="Fu X."/>
            <person name="Schnable P.S."/>
            <person name="Li F."/>
            <person name="Zhang H."/>
            <person name="Feng B."/>
            <person name="Zhu X."/>
            <person name="Liu R."/>
            <person name="Schnable J.C."/>
            <person name="Zhu J.-K."/>
            <person name="Zhang H."/>
        </authorList>
    </citation>
    <scope>NUCLEOTIDE SEQUENCE [LARGE SCALE GENOMIC DNA]</scope>
</reference>
<dbReference type="Gene3D" id="3.30.420.10">
    <property type="entry name" value="Ribonuclease H-like superfamily/Ribonuclease H"/>
    <property type="match status" value="1"/>
</dbReference>